<sequence length="432" mass="48581">MFKSLRTLLSCSRYPNRFTNDGGAIYRVRFVPKERRFNTFTRALIWLSGFQLAANGLLQIYGNGWENPIFIPLGFAEFVSEREYGPDDPEHAMYMKFKRDPRRALEGKRRVVDALIDYLGKRYGKKFGGNIEPEIVTVYYHYPLRPREYKRKGLKISPPLPLPDDTPPPLRISNLTYEWTTRPIPTATMHRLITAFYPTWMFSSVTTSLQHTYTFLQATHFSTLTSPTSSPINLGKRAISHGIQSGLVHLRRTYRRPPAPQGHVVLDGLVQVAGDKLRVAMDVTVSFHPEDLNSIIFHKIDVRYVAKNNKPRKVTAPPVVPPGQSPSHQVTTIRVVVVKSATEQPKTEIIEAAAALQRNNVDKARSFIDKQDKERKKVKKEAVEVGVEKEVTAVAPSAEGAAVEGPTPPVSPGEEEKERPKRAGDDAASSKS</sequence>
<keyword evidence="3" id="KW-1185">Reference proteome</keyword>
<dbReference type="EMBL" id="LN891216">
    <property type="protein sequence ID" value="CUS07354.1"/>
    <property type="molecule type" value="Genomic_DNA"/>
</dbReference>
<evidence type="ECO:0000313" key="2">
    <source>
        <dbReference type="EMBL" id="CUS07354.1"/>
    </source>
</evidence>
<dbReference type="Proteomes" id="UP001412239">
    <property type="component" value="Unassembled WGS sequence"/>
</dbReference>
<accession>A0A292PJP6</accession>
<gene>
    <name evidence="2" type="ORF">GSTUAT00008577001</name>
</gene>
<evidence type="ECO:0000256" key="1">
    <source>
        <dbReference type="SAM" id="MobiDB-lite"/>
    </source>
</evidence>
<reference evidence="2" key="1">
    <citation type="submission" date="2015-10" db="EMBL/GenBank/DDBJ databases">
        <authorList>
            <person name="Regsiter A."/>
            <person name="william w."/>
        </authorList>
    </citation>
    <scope>NUCLEOTIDE SEQUENCE</scope>
    <source>
        <strain evidence="2">Montdore</strain>
    </source>
</reference>
<feature type="compositionally biased region" description="Basic and acidic residues" evidence="1">
    <location>
        <begin position="414"/>
        <end position="425"/>
    </location>
</feature>
<organism evidence="2 3">
    <name type="scientific">Tuber aestivum</name>
    <name type="common">summer truffle</name>
    <dbReference type="NCBI Taxonomy" id="59557"/>
    <lineage>
        <taxon>Eukaryota</taxon>
        <taxon>Fungi</taxon>
        <taxon>Dikarya</taxon>
        <taxon>Ascomycota</taxon>
        <taxon>Pezizomycotina</taxon>
        <taxon>Pezizomycetes</taxon>
        <taxon>Pezizales</taxon>
        <taxon>Tuberaceae</taxon>
        <taxon>Tuber</taxon>
    </lineage>
</organism>
<feature type="region of interest" description="Disordered" evidence="1">
    <location>
        <begin position="392"/>
        <end position="432"/>
    </location>
</feature>
<proteinExistence type="predicted"/>
<evidence type="ECO:0000313" key="3">
    <source>
        <dbReference type="Proteomes" id="UP001412239"/>
    </source>
</evidence>
<name>A0A292PJP6_9PEZI</name>
<dbReference type="AlphaFoldDB" id="A0A292PJP6"/>
<protein>
    <submittedName>
        <fullName evidence="2">Uncharacterized protein</fullName>
    </submittedName>
</protein>